<dbReference type="InterPro" id="IPR035892">
    <property type="entry name" value="C2_domain_sf"/>
</dbReference>
<dbReference type="SMART" id="SM00973">
    <property type="entry name" value="Sec63"/>
    <property type="match status" value="1"/>
</dbReference>
<dbReference type="PANTHER" id="PTHR24075:SF0">
    <property type="entry name" value="TRANSLOCATION PROTEIN SEC63 HOMOLOG"/>
    <property type="match status" value="1"/>
</dbReference>
<dbReference type="Gene3D" id="1.10.3380.10">
    <property type="entry name" value="Sec63 N-terminal domain-like domain"/>
    <property type="match status" value="1"/>
</dbReference>
<evidence type="ECO:0000313" key="13">
    <source>
        <dbReference type="EMBL" id="KAJ4436797.1"/>
    </source>
</evidence>
<evidence type="ECO:0000259" key="11">
    <source>
        <dbReference type="PROSITE" id="PS50076"/>
    </source>
</evidence>
<evidence type="ECO:0000256" key="1">
    <source>
        <dbReference type="ARBA" id="ARBA00004477"/>
    </source>
</evidence>
<evidence type="ECO:0000256" key="6">
    <source>
        <dbReference type="ARBA" id="ARBA00022989"/>
    </source>
</evidence>
<evidence type="ECO:0000313" key="14">
    <source>
        <dbReference type="Proteomes" id="UP001148838"/>
    </source>
</evidence>
<dbReference type="Pfam" id="PF00226">
    <property type="entry name" value="DnaJ"/>
    <property type="match status" value="1"/>
</dbReference>
<dbReference type="EMBL" id="JAJSOF020000021">
    <property type="protein sequence ID" value="KAJ4436797.1"/>
    <property type="molecule type" value="Genomic_DNA"/>
</dbReference>
<keyword evidence="5" id="KW-0653">Protein transport</keyword>
<protein>
    <recommendedName>
        <fullName evidence="15">J domain-containing protein</fullName>
    </recommendedName>
</protein>
<keyword evidence="2" id="KW-0813">Transport</keyword>
<feature type="compositionally biased region" description="Acidic residues" evidence="9">
    <location>
        <begin position="1183"/>
        <end position="1212"/>
    </location>
</feature>
<dbReference type="SUPFAM" id="SSF158702">
    <property type="entry name" value="Sec63 N-terminal domain-like"/>
    <property type="match status" value="1"/>
</dbReference>
<feature type="compositionally biased region" description="Acidic residues" evidence="9">
    <location>
        <begin position="748"/>
        <end position="768"/>
    </location>
</feature>
<evidence type="ECO:0000256" key="5">
    <source>
        <dbReference type="ARBA" id="ARBA00022927"/>
    </source>
</evidence>
<dbReference type="PROSITE" id="PS50076">
    <property type="entry name" value="DNAJ_2"/>
    <property type="match status" value="1"/>
</dbReference>
<name>A0ABQ8SRH3_PERAM</name>
<dbReference type="SMART" id="SM00271">
    <property type="entry name" value="DnaJ"/>
    <property type="match status" value="1"/>
</dbReference>
<dbReference type="InterPro" id="IPR043502">
    <property type="entry name" value="DNA/RNA_pol_sf"/>
</dbReference>
<evidence type="ECO:0000256" key="2">
    <source>
        <dbReference type="ARBA" id="ARBA00022448"/>
    </source>
</evidence>
<feature type="compositionally biased region" description="Basic and acidic residues" evidence="9">
    <location>
        <begin position="1168"/>
        <end position="1180"/>
    </location>
</feature>
<feature type="compositionally biased region" description="Basic residues" evidence="9">
    <location>
        <begin position="695"/>
        <end position="708"/>
    </location>
</feature>
<keyword evidence="8" id="KW-0143">Chaperone</keyword>
<dbReference type="SUPFAM" id="SSF56672">
    <property type="entry name" value="DNA/RNA polymerases"/>
    <property type="match status" value="1"/>
</dbReference>
<feature type="transmembrane region" description="Helical" evidence="10">
    <location>
        <begin position="319"/>
        <end position="342"/>
    </location>
</feature>
<evidence type="ECO:0000256" key="10">
    <source>
        <dbReference type="SAM" id="Phobius"/>
    </source>
</evidence>
<evidence type="ECO:0000256" key="8">
    <source>
        <dbReference type="ARBA" id="ARBA00023186"/>
    </source>
</evidence>
<evidence type="ECO:0000256" key="4">
    <source>
        <dbReference type="ARBA" id="ARBA00022824"/>
    </source>
</evidence>
<evidence type="ECO:0008006" key="15">
    <source>
        <dbReference type="Google" id="ProtNLM"/>
    </source>
</evidence>
<keyword evidence="14" id="KW-1185">Reference proteome</keyword>
<dbReference type="Pfam" id="PF00078">
    <property type="entry name" value="RVT_1"/>
    <property type="match status" value="1"/>
</dbReference>
<reference evidence="13 14" key="1">
    <citation type="journal article" date="2022" name="Allergy">
        <title>Genome assembly and annotation of Periplaneta americana reveal a comprehensive cockroach allergen profile.</title>
        <authorList>
            <person name="Wang L."/>
            <person name="Xiong Q."/>
            <person name="Saelim N."/>
            <person name="Wang L."/>
            <person name="Nong W."/>
            <person name="Wan A.T."/>
            <person name="Shi M."/>
            <person name="Liu X."/>
            <person name="Cao Q."/>
            <person name="Hui J.H.L."/>
            <person name="Sookrung N."/>
            <person name="Leung T.F."/>
            <person name="Tungtrongchitr A."/>
            <person name="Tsui S.K.W."/>
        </authorList>
    </citation>
    <scope>NUCLEOTIDE SEQUENCE [LARGE SCALE GENOMIC DNA]</scope>
    <source>
        <strain evidence="13">PWHHKU_190912</strain>
    </source>
</reference>
<comment type="subcellular location">
    <subcellularLocation>
        <location evidence="1">Endoplasmic reticulum membrane</location>
        <topology evidence="1">Multi-pass membrane protein</topology>
    </subcellularLocation>
</comment>
<dbReference type="InterPro" id="IPR000477">
    <property type="entry name" value="RT_dom"/>
</dbReference>
<feature type="domain" description="Reverse transcriptase" evidence="12">
    <location>
        <begin position="698"/>
        <end position="1024"/>
    </location>
</feature>
<dbReference type="PRINTS" id="PR00625">
    <property type="entry name" value="JDOMAIN"/>
</dbReference>
<dbReference type="InterPro" id="IPR001623">
    <property type="entry name" value="DnaJ_domain"/>
</dbReference>
<dbReference type="CDD" id="cd22240">
    <property type="entry name" value="akirin"/>
    <property type="match status" value="1"/>
</dbReference>
<keyword evidence="6 10" id="KW-1133">Transmembrane helix</keyword>
<dbReference type="PROSITE" id="PS50878">
    <property type="entry name" value="RT_POL"/>
    <property type="match status" value="1"/>
</dbReference>
<proteinExistence type="predicted"/>
<dbReference type="InterPro" id="IPR004179">
    <property type="entry name" value="Sec63-dom"/>
</dbReference>
<evidence type="ECO:0000256" key="9">
    <source>
        <dbReference type="SAM" id="MobiDB-lite"/>
    </source>
</evidence>
<dbReference type="Gene3D" id="1.10.150.20">
    <property type="entry name" value="5' to 3' exonuclease, C-terminal subdomain"/>
    <property type="match status" value="1"/>
</dbReference>
<dbReference type="InterPro" id="IPR014756">
    <property type="entry name" value="Ig_E-set"/>
</dbReference>
<dbReference type="PANTHER" id="PTHR24075">
    <property type="entry name" value="SEC63 DOMAIN-CONTAINING"/>
    <property type="match status" value="1"/>
</dbReference>
<organism evidence="13 14">
    <name type="scientific">Periplaneta americana</name>
    <name type="common">American cockroach</name>
    <name type="synonym">Blatta americana</name>
    <dbReference type="NCBI Taxonomy" id="6978"/>
    <lineage>
        <taxon>Eukaryota</taxon>
        <taxon>Metazoa</taxon>
        <taxon>Ecdysozoa</taxon>
        <taxon>Arthropoda</taxon>
        <taxon>Hexapoda</taxon>
        <taxon>Insecta</taxon>
        <taxon>Pterygota</taxon>
        <taxon>Neoptera</taxon>
        <taxon>Polyneoptera</taxon>
        <taxon>Dictyoptera</taxon>
        <taxon>Blattodea</taxon>
        <taxon>Blattoidea</taxon>
        <taxon>Blattidae</taxon>
        <taxon>Blattinae</taxon>
        <taxon>Periplaneta</taxon>
    </lineage>
</organism>
<feature type="domain" description="J" evidence="11">
    <location>
        <begin position="232"/>
        <end position="294"/>
    </location>
</feature>
<accession>A0ABQ8SRH3</accession>
<dbReference type="SUPFAM" id="SSF81296">
    <property type="entry name" value="E set domains"/>
    <property type="match status" value="1"/>
</dbReference>
<keyword evidence="4" id="KW-0256">Endoplasmic reticulum</keyword>
<keyword evidence="3 10" id="KW-0812">Transmembrane</keyword>
<sequence length="1212" mass="141049">MMKNPVLKLEHTSGRILYDRMNMSMEVEKMAASIREEIHRLHRRKQLNFYPGHDHSSQESSSDGAMDSPGSPTTSSFATTYSSSTKEKPLFTFRQVGLICERMLKERESQIREEYDRVLNTKLSEQYDAFVKFTYDQIQKRFEAAAVPSLYHLVILSEKVMKLSFFISDPETTVKECQCDDCKKKKLLLQSNEPWKGTKQLFIKLLIISGWVILSLLAYKVSQFDYEYANFDPYEILGVPLGSSQAEIKKSYRKLSLILHPDKETGNEKAFMKLTKAYQALTDDEARRNWEKYGNPDGPGAMSFGIALPSWIVEKENSVWVLGLYALVFMVALPTVVGMWWYKSIRYSGDQVLLDTTQMYYYFFHKTPSMALKRVIMILAASLEFEKKHNGEIVERPTDNEEVPHLIKQISNLSEKNRERPLCFMYSIKARALIHAHLNRIELNSETLDKDRQYIVKKCPYLIQEMVNCVSQLILLAYARRIPRLPNIETIENCMKLCPMIVQGLWEFKSPLLQLPHINEDNIKYFSSKKRHIKSIQQFAQLKNDERRKILRFLSDEQYEDIMKVVGKMPCIDFQVRSEGEFHYRYRLLRMHRVERLRFANDHRDWRNGQWSCVLFTVIDDENPTEYTAGAIVTVTVTLIRQNMSILFGDDSVSEKHEQQDTQTFSKPEEEEEEDKREEQVKKNCEVKKPVWQKQQKRGKKGGKKSAKNQKPSGRIVNTKKNEEKTATAATENTHSKHETSRKTAMETGDESEGSDDEADHSDDDDNEDQHSQGDTKVDCLVLYKHCVHWLSQGSTAEDDDTEWEKFQTRLSKREKVLEGRSKQSHSVHCPFFPEIMEKKWEYKGTVHQLFIDFKKAYDSVKREVLYDILIEFGIPKKLIRLIKMCLSETYSRVRIGQFLSDAFPIHCGLKQGDTLSPLLFNFALEYAIRKVQDNRQGLELNGLHQLLVCADDLNMLGENPQTVRENTEILLEASKAIGLEVNPEKTKYMIVSRDQNIVRNGNIKIGDLSFEEVEKFKYLGATVTNINDTREEIKCRINMGNACYYSVEKLLSSSLLSKNLKVKIYKTVILPVVLYGCETWTLTLREEHRLRVFENKDKQEYWWVYISDRKSRTLLTSPYHVTALVEEEEVQLKFTAPRWPGVYTFTVCLRSDSYLGFDQTHDIKLDVKEAPEVPTEHPQWDMLDDEEEEPEGDGSDISEFTTDEDVEEDQD</sequence>
<dbReference type="InterPro" id="IPR036869">
    <property type="entry name" value="J_dom_sf"/>
</dbReference>
<dbReference type="Pfam" id="PF02889">
    <property type="entry name" value="Sec63"/>
    <property type="match status" value="2"/>
</dbReference>
<gene>
    <name evidence="13" type="ORF">ANN_16929</name>
</gene>
<evidence type="ECO:0000259" key="12">
    <source>
        <dbReference type="PROSITE" id="PS50878"/>
    </source>
</evidence>
<dbReference type="Proteomes" id="UP001148838">
    <property type="component" value="Unassembled WGS sequence"/>
</dbReference>
<feature type="region of interest" description="Disordered" evidence="9">
    <location>
        <begin position="1168"/>
        <end position="1212"/>
    </location>
</feature>
<feature type="compositionally biased region" description="Basic and acidic residues" evidence="9">
    <location>
        <begin position="677"/>
        <end position="689"/>
    </location>
</feature>
<feature type="compositionally biased region" description="Basic and acidic residues" evidence="9">
    <location>
        <begin position="734"/>
        <end position="745"/>
    </location>
</feature>
<keyword evidence="7 10" id="KW-0472">Membrane</keyword>
<evidence type="ECO:0000256" key="3">
    <source>
        <dbReference type="ARBA" id="ARBA00022692"/>
    </source>
</evidence>
<dbReference type="Gene3D" id="1.10.287.110">
    <property type="entry name" value="DnaJ domain"/>
    <property type="match status" value="1"/>
</dbReference>
<comment type="caution">
    <text evidence="13">The sequence shown here is derived from an EMBL/GenBank/DDBJ whole genome shotgun (WGS) entry which is preliminary data.</text>
</comment>
<feature type="region of interest" description="Disordered" evidence="9">
    <location>
        <begin position="48"/>
        <end position="81"/>
    </location>
</feature>
<dbReference type="CDD" id="cd06257">
    <property type="entry name" value="DnaJ"/>
    <property type="match status" value="1"/>
</dbReference>
<dbReference type="Gene3D" id="2.60.40.150">
    <property type="entry name" value="C2 domain"/>
    <property type="match status" value="1"/>
</dbReference>
<dbReference type="SUPFAM" id="SSF46565">
    <property type="entry name" value="Chaperone J-domain"/>
    <property type="match status" value="1"/>
</dbReference>
<feature type="compositionally biased region" description="Low complexity" evidence="9">
    <location>
        <begin position="71"/>
        <end position="81"/>
    </location>
</feature>
<feature type="transmembrane region" description="Helical" evidence="10">
    <location>
        <begin position="201"/>
        <end position="219"/>
    </location>
</feature>
<feature type="region of interest" description="Disordered" evidence="9">
    <location>
        <begin position="651"/>
        <end position="774"/>
    </location>
</feature>
<evidence type="ECO:0000256" key="7">
    <source>
        <dbReference type="ARBA" id="ARBA00023136"/>
    </source>
</evidence>